<proteinExistence type="predicted"/>
<keyword evidence="3" id="KW-1185">Reference proteome</keyword>
<feature type="compositionally biased region" description="Polar residues" evidence="1">
    <location>
        <begin position="212"/>
        <end position="221"/>
    </location>
</feature>
<accession>A0A2H1BSH9</accession>
<organism evidence="2 3">
    <name type="scientific">Fasciola hepatica</name>
    <name type="common">Liver fluke</name>
    <dbReference type="NCBI Taxonomy" id="6192"/>
    <lineage>
        <taxon>Eukaryota</taxon>
        <taxon>Metazoa</taxon>
        <taxon>Spiralia</taxon>
        <taxon>Lophotrochozoa</taxon>
        <taxon>Platyhelminthes</taxon>
        <taxon>Trematoda</taxon>
        <taxon>Digenea</taxon>
        <taxon>Plagiorchiida</taxon>
        <taxon>Echinostomata</taxon>
        <taxon>Echinostomatoidea</taxon>
        <taxon>Fasciolidae</taxon>
        <taxon>Fasciola</taxon>
    </lineage>
</organism>
<dbReference type="EMBL" id="JXXN02012483">
    <property type="protein sequence ID" value="THD18408.1"/>
    <property type="molecule type" value="Genomic_DNA"/>
</dbReference>
<sequence length="227" mass="24845">MSFPNPYQYHNNYEYVNHQPAPYDAESMRSQFSSYEHYDYPKESVLQSAEHGIVGPLEKSARDDASLSFGQDIPDNPQSIQGYPEFTPIAQRADVAFPCTTQSSYFSDTAAPIIEQRTGNNAAPTVEDQGDSSLANPGMSDPPVGQPEVQRQGGSSKSLANQAHNSPKTTNLSASRGGLKTRTTVHDRSKLVTKKQQRRTTNAPVPDAVKSYENSAAAISSNDREFI</sequence>
<evidence type="ECO:0000313" key="3">
    <source>
        <dbReference type="Proteomes" id="UP000230066"/>
    </source>
</evidence>
<evidence type="ECO:0000256" key="1">
    <source>
        <dbReference type="SAM" id="MobiDB-lite"/>
    </source>
</evidence>
<feature type="region of interest" description="Disordered" evidence="1">
    <location>
        <begin position="118"/>
        <end position="227"/>
    </location>
</feature>
<dbReference type="Proteomes" id="UP000230066">
    <property type="component" value="Unassembled WGS sequence"/>
</dbReference>
<reference evidence="2" key="1">
    <citation type="submission" date="2019-03" db="EMBL/GenBank/DDBJ databases">
        <title>Improved annotation for the trematode Fasciola hepatica.</title>
        <authorList>
            <person name="Choi Y.-J."/>
            <person name="Martin J."/>
            <person name="Mitreva M."/>
        </authorList>
    </citation>
    <scope>NUCLEOTIDE SEQUENCE [LARGE SCALE GENOMIC DNA]</scope>
</reference>
<protein>
    <submittedName>
        <fullName evidence="2">Uncharacterized protein</fullName>
    </submittedName>
</protein>
<evidence type="ECO:0000313" key="2">
    <source>
        <dbReference type="EMBL" id="THD18408.1"/>
    </source>
</evidence>
<feature type="compositionally biased region" description="Polar residues" evidence="1">
    <location>
        <begin position="152"/>
        <end position="174"/>
    </location>
</feature>
<name>A0A2H1BSH9_FASHE</name>
<gene>
    <name evidence="2" type="ORF">D915_011137</name>
</gene>
<comment type="caution">
    <text evidence="2">The sequence shown here is derived from an EMBL/GenBank/DDBJ whole genome shotgun (WGS) entry which is preliminary data.</text>
</comment>
<dbReference type="AlphaFoldDB" id="A0A2H1BSH9"/>